<evidence type="ECO:0008006" key="4">
    <source>
        <dbReference type="Google" id="ProtNLM"/>
    </source>
</evidence>
<comment type="caution">
    <text evidence="2">The sequence shown here is derived from an EMBL/GenBank/DDBJ whole genome shotgun (WGS) entry which is preliminary data.</text>
</comment>
<evidence type="ECO:0000313" key="3">
    <source>
        <dbReference type="Proteomes" id="UP001515780"/>
    </source>
</evidence>
<name>A0ABX0RM77_9GAMM</name>
<organism evidence="2 3">
    <name type="scientific">Candidatus Pantoea communis</name>
    <dbReference type="NCBI Taxonomy" id="2608354"/>
    <lineage>
        <taxon>Bacteria</taxon>
        <taxon>Pseudomonadati</taxon>
        <taxon>Pseudomonadota</taxon>
        <taxon>Gammaproteobacteria</taxon>
        <taxon>Enterobacterales</taxon>
        <taxon>Erwiniaceae</taxon>
        <taxon>Pantoea</taxon>
    </lineage>
</organism>
<keyword evidence="1" id="KW-0812">Transmembrane</keyword>
<accession>A0ABX0RM77</accession>
<dbReference type="EMBL" id="VWXC01000005">
    <property type="protein sequence ID" value="NIG18728.1"/>
    <property type="molecule type" value="Genomic_DNA"/>
</dbReference>
<keyword evidence="1" id="KW-0472">Membrane</keyword>
<sequence length="162" mass="18489">MPTQVEGNGIDLAVFYRLVVVWLSLGAGSFLSPRRCEIYQTAILVRAQTLFVHQIPRTADYFSAPFYFYGFFRKAGVFKRILHFKMVLFIRNASDVALCASVLPSTLGFTRFMQFMEIAFSTRSSRSGFFPLRCSMNPLTLRPDNVRKDTTVKKSIICSNLM</sequence>
<evidence type="ECO:0000313" key="2">
    <source>
        <dbReference type="EMBL" id="NIG18728.1"/>
    </source>
</evidence>
<evidence type="ECO:0000256" key="1">
    <source>
        <dbReference type="SAM" id="Phobius"/>
    </source>
</evidence>
<proteinExistence type="predicted"/>
<protein>
    <recommendedName>
        <fullName evidence="4">Secreted protein</fullName>
    </recommendedName>
</protein>
<keyword evidence="1" id="KW-1133">Transmembrane helix</keyword>
<dbReference type="Proteomes" id="UP001515780">
    <property type="component" value="Unassembled WGS sequence"/>
</dbReference>
<keyword evidence="3" id="KW-1185">Reference proteome</keyword>
<feature type="transmembrane region" description="Helical" evidence="1">
    <location>
        <begin position="12"/>
        <end position="31"/>
    </location>
</feature>
<dbReference type="RefSeq" id="WP_166933001.1">
    <property type="nucleotide sequence ID" value="NZ_VWXC01000005.1"/>
</dbReference>
<reference evidence="2 3" key="1">
    <citation type="journal article" date="2019" name="bioRxiv">
        <title>Bacteria contribute to plant secondary compound degradation in a generalist herbivore system.</title>
        <authorList>
            <person name="Francoeur C.B."/>
            <person name="Khadempour L."/>
            <person name="Moreira-Soto R.D."/>
            <person name="Gotting K."/>
            <person name="Book A.J."/>
            <person name="Pinto-Tomas A.A."/>
            <person name="Keefover-Ring K."/>
            <person name="Currie C.R."/>
        </authorList>
    </citation>
    <scope>NUCLEOTIDE SEQUENCE [LARGE SCALE GENOMIC DNA]</scope>
    <source>
        <strain evidence="2">Al-1710</strain>
    </source>
</reference>
<gene>
    <name evidence="2" type="ORF">F3J37_08535</name>
</gene>